<keyword evidence="2" id="KW-0732">Signal</keyword>
<dbReference type="EMBL" id="BAAAUD010000088">
    <property type="protein sequence ID" value="GAA2969669.1"/>
    <property type="molecule type" value="Genomic_DNA"/>
</dbReference>
<accession>A0ABN3XMK0</accession>
<gene>
    <name evidence="3" type="ORF">GCM10010446_63690</name>
</gene>
<keyword evidence="4" id="KW-1185">Reference proteome</keyword>
<comment type="caution">
    <text evidence="3">The sequence shown here is derived from an EMBL/GenBank/DDBJ whole genome shotgun (WGS) entry which is preliminary data.</text>
</comment>
<evidence type="ECO:0000256" key="2">
    <source>
        <dbReference type="SAM" id="SignalP"/>
    </source>
</evidence>
<sequence length="95" mass="10096">MKPFSRPSAGAVLAALLVLSAASAAQAAPKLPGDTLKSVSVIPHKKEFQVPQDTPDEQSVTLKQEYIQVLPDSLGKPDPQEYTPLSDTLDEKPAS</sequence>
<dbReference type="Proteomes" id="UP001500403">
    <property type="component" value="Unassembled WGS sequence"/>
</dbReference>
<feature type="region of interest" description="Disordered" evidence="1">
    <location>
        <begin position="71"/>
        <end position="95"/>
    </location>
</feature>
<organism evidence="3 4">
    <name type="scientific">Streptomyces enissocaesilis</name>
    <dbReference type="NCBI Taxonomy" id="332589"/>
    <lineage>
        <taxon>Bacteria</taxon>
        <taxon>Bacillati</taxon>
        <taxon>Actinomycetota</taxon>
        <taxon>Actinomycetes</taxon>
        <taxon>Kitasatosporales</taxon>
        <taxon>Streptomycetaceae</taxon>
        <taxon>Streptomyces</taxon>
        <taxon>Streptomyces rochei group</taxon>
    </lineage>
</organism>
<evidence type="ECO:0000256" key="1">
    <source>
        <dbReference type="SAM" id="MobiDB-lite"/>
    </source>
</evidence>
<evidence type="ECO:0000313" key="3">
    <source>
        <dbReference type="EMBL" id="GAA2969669.1"/>
    </source>
</evidence>
<evidence type="ECO:0000313" key="4">
    <source>
        <dbReference type="Proteomes" id="UP001500403"/>
    </source>
</evidence>
<feature type="chain" id="PRO_5046026109" evidence="2">
    <location>
        <begin position="28"/>
        <end position="95"/>
    </location>
</feature>
<proteinExistence type="predicted"/>
<feature type="signal peptide" evidence="2">
    <location>
        <begin position="1"/>
        <end position="27"/>
    </location>
</feature>
<reference evidence="3 4" key="1">
    <citation type="journal article" date="2019" name="Int. J. Syst. Evol. Microbiol.">
        <title>The Global Catalogue of Microorganisms (GCM) 10K type strain sequencing project: providing services to taxonomists for standard genome sequencing and annotation.</title>
        <authorList>
            <consortium name="The Broad Institute Genomics Platform"/>
            <consortium name="The Broad Institute Genome Sequencing Center for Infectious Disease"/>
            <person name="Wu L."/>
            <person name="Ma J."/>
        </authorList>
    </citation>
    <scope>NUCLEOTIDE SEQUENCE [LARGE SCALE GENOMIC DNA]</scope>
    <source>
        <strain evidence="3 4">JCM 9088</strain>
    </source>
</reference>
<name>A0ABN3XMK0_9ACTN</name>
<protein>
    <submittedName>
        <fullName evidence="3">Uncharacterized protein</fullName>
    </submittedName>
</protein>